<protein>
    <recommendedName>
        <fullName evidence="1">Mitochondrial import inner membrane translocase subunit</fullName>
    </recommendedName>
</protein>
<dbReference type="InterPro" id="IPR004217">
    <property type="entry name" value="Tim10-like"/>
</dbReference>
<keyword evidence="1" id="KW-1015">Disulfide bond</keyword>
<comment type="similarity">
    <text evidence="1">Belongs to the small Tim family.</text>
</comment>
<dbReference type="EMBL" id="KB932203">
    <property type="protein sequence ID" value="KCV71445.1"/>
    <property type="molecule type" value="Genomic_DNA"/>
</dbReference>
<sequence length="92" mass="10282">MDGIKQEEALELQRLLQERQSLSIFEEATLHYTSLCFDKCIGRIGTKLDSSEQTCLSNCVERFFDVSESVLYHIAGSADGPNQGQEKGGSFF</sequence>
<dbReference type="AlphaFoldDB" id="A0A058ZAK5"/>
<evidence type="ECO:0000313" key="4">
    <source>
        <dbReference type="Proteomes" id="UP000030693"/>
    </source>
</evidence>
<keyword evidence="1" id="KW-0143">Chaperone</keyword>
<dbReference type="GO" id="GO:0015031">
    <property type="term" value="P:protein transport"/>
    <property type="evidence" value="ECO:0007669"/>
    <property type="project" value="UniProtKB-KW"/>
</dbReference>
<keyword evidence="1" id="KW-0999">Mitochondrion inner membrane</keyword>
<dbReference type="GO" id="GO:0005743">
    <property type="term" value="C:mitochondrial inner membrane"/>
    <property type="evidence" value="ECO:0007669"/>
    <property type="project" value="UniProtKB-SubCell"/>
</dbReference>
<feature type="domain" description="Tim10-like" evidence="2">
    <location>
        <begin position="16"/>
        <end position="72"/>
    </location>
</feature>
<comment type="domain">
    <text evidence="1">The twin CX3C motif contains 4 conserved Cys residues that form 2 disulfide bonds in the mitochondrial intermembrane space.</text>
</comment>
<dbReference type="RefSeq" id="XP_009494568.1">
    <property type="nucleotide sequence ID" value="XM_009496293.1"/>
</dbReference>
<keyword evidence="4" id="KW-1185">Reference proteome</keyword>
<organism evidence="3">
    <name type="scientific">Fonticula alba</name>
    <name type="common">Slime mold</name>
    <dbReference type="NCBI Taxonomy" id="691883"/>
    <lineage>
        <taxon>Eukaryota</taxon>
        <taxon>Rotosphaerida</taxon>
        <taxon>Fonticulaceae</taxon>
        <taxon>Fonticula</taxon>
    </lineage>
</organism>
<dbReference type="SUPFAM" id="SSF144122">
    <property type="entry name" value="Tim10-like"/>
    <property type="match status" value="1"/>
</dbReference>
<name>A0A058ZAK5_FONAL</name>
<keyword evidence="1" id="KW-0813">Transport</keyword>
<dbReference type="Gene3D" id="1.10.287.810">
    <property type="entry name" value="Mitochondrial import inner membrane translocase subunit tim13 like domains"/>
    <property type="match status" value="1"/>
</dbReference>
<keyword evidence="1" id="KW-0496">Mitochondrion</keyword>
<proteinExistence type="inferred from homology"/>
<evidence type="ECO:0000259" key="2">
    <source>
        <dbReference type="Pfam" id="PF02953"/>
    </source>
</evidence>
<dbReference type="Proteomes" id="UP000030693">
    <property type="component" value="Unassembled WGS sequence"/>
</dbReference>
<accession>A0A058ZAK5</accession>
<dbReference type="InterPro" id="IPR035427">
    <property type="entry name" value="Tim10-like_dom_sf"/>
</dbReference>
<evidence type="ECO:0000256" key="1">
    <source>
        <dbReference type="RuleBase" id="RU367043"/>
    </source>
</evidence>
<dbReference type="STRING" id="691883.A0A058ZAK5"/>
<keyword evidence="1" id="KW-0811">Translocation</keyword>
<evidence type="ECO:0000313" key="3">
    <source>
        <dbReference type="EMBL" id="KCV71445.1"/>
    </source>
</evidence>
<dbReference type="Pfam" id="PF02953">
    <property type="entry name" value="zf-Tim10_DDP"/>
    <property type="match status" value="1"/>
</dbReference>
<comment type="subcellular location">
    <subcellularLocation>
        <location evidence="1">Mitochondrion inner membrane</location>
        <topology evidence="1">Peripheral membrane protein</topology>
        <orientation evidence="1">Intermembrane side</orientation>
    </subcellularLocation>
</comment>
<reference evidence="3" key="1">
    <citation type="submission" date="2013-04" db="EMBL/GenBank/DDBJ databases">
        <title>The Genome Sequence of Fonticula alba ATCC 38817.</title>
        <authorList>
            <consortium name="The Broad Institute Genomics Platform"/>
            <person name="Russ C."/>
            <person name="Cuomo C."/>
            <person name="Burger G."/>
            <person name="Gray M.W."/>
            <person name="Holland P.W.H."/>
            <person name="King N."/>
            <person name="Lang F.B.F."/>
            <person name="Roger A.J."/>
            <person name="Ruiz-Trillo I."/>
            <person name="Brown M."/>
            <person name="Walker B."/>
            <person name="Young S."/>
            <person name="Zeng Q."/>
            <person name="Gargeya S."/>
            <person name="Fitzgerald M."/>
            <person name="Haas B."/>
            <person name="Abouelleil A."/>
            <person name="Allen A.W."/>
            <person name="Alvarado L."/>
            <person name="Arachchi H.M."/>
            <person name="Berlin A.M."/>
            <person name="Chapman S.B."/>
            <person name="Gainer-Dewar J."/>
            <person name="Goldberg J."/>
            <person name="Griggs A."/>
            <person name="Gujja S."/>
            <person name="Hansen M."/>
            <person name="Howarth C."/>
            <person name="Imamovic A."/>
            <person name="Ireland A."/>
            <person name="Larimer J."/>
            <person name="McCowan C."/>
            <person name="Murphy C."/>
            <person name="Pearson M."/>
            <person name="Poon T.W."/>
            <person name="Priest M."/>
            <person name="Roberts A."/>
            <person name="Saif S."/>
            <person name="Shea T."/>
            <person name="Sisk P."/>
            <person name="Sykes S."/>
            <person name="Wortman J."/>
            <person name="Nusbaum C."/>
            <person name="Birren B."/>
        </authorList>
    </citation>
    <scope>NUCLEOTIDE SEQUENCE [LARGE SCALE GENOMIC DNA]</scope>
    <source>
        <strain evidence="3">ATCC 38817</strain>
    </source>
</reference>
<dbReference type="GeneID" id="20527117"/>
<comment type="subunit">
    <text evidence="1">Heterohexamer.</text>
</comment>
<keyword evidence="1" id="KW-0472">Membrane</keyword>
<dbReference type="eggNOG" id="KOG3489">
    <property type="taxonomic scope" value="Eukaryota"/>
</dbReference>
<comment type="function">
    <text evidence="1">Mitochondrial intermembrane chaperone that participates in the import and insertion of some multi-pass transmembrane proteins into the mitochondrial inner membrane. Also required for the transfer of beta-barrel precursors from the TOM complex to the sorting and assembly machinery (SAM complex) of the outer membrane. Acts as a chaperone-like protein that protects the hydrophobic precursors from aggregation and guide them through the mitochondrial intermembrane space.</text>
</comment>
<dbReference type="OrthoDB" id="344165at2759"/>
<gene>
    <name evidence="3" type="ORF">H696_02392</name>
</gene>
<keyword evidence="1" id="KW-0653">Protein transport</keyword>